<keyword evidence="2 5" id="KW-0812">Transmembrane</keyword>
<organism evidence="7 8">
    <name type="scientific">Thiomicrorhabdus heinhorstiae</name>
    <dbReference type="NCBI Taxonomy" id="2748010"/>
    <lineage>
        <taxon>Bacteria</taxon>
        <taxon>Pseudomonadati</taxon>
        <taxon>Pseudomonadota</taxon>
        <taxon>Gammaproteobacteria</taxon>
        <taxon>Thiotrichales</taxon>
        <taxon>Piscirickettsiaceae</taxon>
        <taxon>Thiomicrorhabdus</taxon>
    </lineage>
</organism>
<evidence type="ECO:0000259" key="6">
    <source>
        <dbReference type="Pfam" id="PF04932"/>
    </source>
</evidence>
<reference evidence="7 8" key="1">
    <citation type="submission" date="2020-11" db="EMBL/GenBank/DDBJ databases">
        <title>Sulfur oxidizing isolate from Hospital Hole Sinkhole.</title>
        <authorList>
            <person name="Scott K.M."/>
        </authorList>
    </citation>
    <scope>NUCLEOTIDE SEQUENCE [LARGE SCALE GENOMIC DNA]</scope>
    <source>
        <strain evidence="7 8">HH1</strain>
    </source>
</reference>
<evidence type="ECO:0000256" key="1">
    <source>
        <dbReference type="ARBA" id="ARBA00004141"/>
    </source>
</evidence>
<evidence type="ECO:0000313" key="7">
    <source>
        <dbReference type="EMBL" id="MBF6057932.1"/>
    </source>
</evidence>
<accession>A0ABS0C0R7</accession>
<sequence>MGLITLVLLVEILLSISSNNELLKAVVMTTLLLFAFLIVFLNQKWRVEKEALLFISIFLIIVLYGVATGIFHDNNLKYLAGDFYHTFFEILIPFILVSVFLRDASEEGVVRSLIFFGFYGAIFGFFAYLLSFLGVLTTSGNFVGESGIFRLYVHKLFPVIPLLMIVSTYLSRIKVSFSLEMMRKISIVILLVLLIFTFKRSMWVAFILALPFLLFNRKSLFGLYVVFFIVMGPLIFFFREIILIVSDYVSYNESYTLVDTLSERVWQYAPLIDYFSNNVWGYGFGAEFVSYDPETKVVGVIHYIHSLYLNVILQVGLPGALLILFLLLVFLQKSFEISKKGTWMIRMSLAGLFVIAFSGIGLLST</sequence>
<dbReference type="Proteomes" id="UP001193680">
    <property type="component" value="Unassembled WGS sequence"/>
</dbReference>
<feature type="transmembrane region" description="Helical" evidence="5">
    <location>
        <begin position="307"/>
        <end position="331"/>
    </location>
</feature>
<keyword evidence="4 5" id="KW-0472">Membrane</keyword>
<feature type="transmembrane region" description="Helical" evidence="5">
    <location>
        <begin position="156"/>
        <end position="175"/>
    </location>
</feature>
<dbReference type="Pfam" id="PF04932">
    <property type="entry name" value="Wzy_C"/>
    <property type="match status" value="1"/>
</dbReference>
<evidence type="ECO:0000256" key="2">
    <source>
        <dbReference type="ARBA" id="ARBA00022692"/>
    </source>
</evidence>
<feature type="non-terminal residue" evidence="7">
    <location>
        <position position="365"/>
    </location>
</feature>
<dbReference type="InterPro" id="IPR007016">
    <property type="entry name" value="O-antigen_ligase-rel_domated"/>
</dbReference>
<feature type="transmembrane region" description="Helical" evidence="5">
    <location>
        <begin position="113"/>
        <end position="136"/>
    </location>
</feature>
<proteinExistence type="predicted"/>
<dbReference type="RefSeq" id="WP_185978079.1">
    <property type="nucleotide sequence ID" value="NZ_JACBGI020000009.1"/>
</dbReference>
<feature type="transmembrane region" description="Helical" evidence="5">
    <location>
        <begin position="25"/>
        <end position="42"/>
    </location>
</feature>
<dbReference type="GO" id="GO:0016874">
    <property type="term" value="F:ligase activity"/>
    <property type="evidence" value="ECO:0007669"/>
    <property type="project" value="UniProtKB-KW"/>
</dbReference>
<protein>
    <submittedName>
        <fullName evidence="7">O-antigen ligase family protein</fullName>
    </submittedName>
</protein>
<dbReference type="EMBL" id="JACBGI020000009">
    <property type="protein sequence ID" value="MBF6057932.1"/>
    <property type="molecule type" value="Genomic_DNA"/>
</dbReference>
<feature type="domain" description="O-antigen ligase-related" evidence="6">
    <location>
        <begin position="186"/>
        <end position="324"/>
    </location>
</feature>
<evidence type="ECO:0000256" key="3">
    <source>
        <dbReference type="ARBA" id="ARBA00022989"/>
    </source>
</evidence>
<keyword evidence="3 5" id="KW-1133">Transmembrane helix</keyword>
<keyword evidence="8" id="KW-1185">Reference proteome</keyword>
<feature type="transmembrane region" description="Helical" evidence="5">
    <location>
        <begin position="51"/>
        <end position="71"/>
    </location>
</feature>
<feature type="transmembrane region" description="Helical" evidence="5">
    <location>
        <begin position="220"/>
        <end position="238"/>
    </location>
</feature>
<feature type="transmembrane region" description="Helical" evidence="5">
    <location>
        <begin position="83"/>
        <end position="101"/>
    </location>
</feature>
<feature type="transmembrane region" description="Helical" evidence="5">
    <location>
        <begin position="343"/>
        <end position="363"/>
    </location>
</feature>
<gene>
    <name evidence="7" type="ORF">H8792_006210</name>
</gene>
<comment type="subcellular location">
    <subcellularLocation>
        <location evidence="1">Membrane</location>
        <topology evidence="1">Multi-pass membrane protein</topology>
    </subcellularLocation>
</comment>
<evidence type="ECO:0000256" key="4">
    <source>
        <dbReference type="ARBA" id="ARBA00023136"/>
    </source>
</evidence>
<comment type="caution">
    <text evidence="7">The sequence shown here is derived from an EMBL/GenBank/DDBJ whole genome shotgun (WGS) entry which is preliminary data.</text>
</comment>
<name>A0ABS0C0R7_9GAMM</name>
<feature type="transmembrane region" description="Helical" evidence="5">
    <location>
        <begin position="187"/>
        <end position="214"/>
    </location>
</feature>
<evidence type="ECO:0000256" key="5">
    <source>
        <dbReference type="SAM" id="Phobius"/>
    </source>
</evidence>
<evidence type="ECO:0000313" key="8">
    <source>
        <dbReference type="Proteomes" id="UP001193680"/>
    </source>
</evidence>
<keyword evidence="7" id="KW-0436">Ligase</keyword>